<dbReference type="eggNOG" id="KOG1287">
    <property type="taxonomic scope" value="Eukaryota"/>
</dbReference>
<evidence type="ECO:0000256" key="4">
    <source>
        <dbReference type="SAM" id="Phobius"/>
    </source>
</evidence>
<evidence type="ECO:0000256" key="3">
    <source>
        <dbReference type="ARBA" id="ARBA00022475"/>
    </source>
</evidence>
<evidence type="ECO:0000313" key="5">
    <source>
        <dbReference type="EMBL" id="EKX35162.1"/>
    </source>
</evidence>
<sequence length="127" mass="14236">LFSQLPFHEILICDNLLYCICLLMELAALVQLRVTHPELPRPFKIPLKIVPLAIMCILPASFCCFVLFTSSVKIILAALLLVGVGVILYGVRTFVLVELSLCRSHASNETVIMALKSQAYYCNVIYY</sequence>
<keyword evidence="4" id="KW-0472">Membrane</keyword>
<dbReference type="HOGENOM" id="CLU_1976352_0_0_1"/>
<dbReference type="InterPro" id="IPR044566">
    <property type="entry name" value="RMV1-like"/>
</dbReference>
<dbReference type="GeneID" id="17291950"/>
<gene>
    <name evidence="5" type="ORF">GUITHDRAFT_146664</name>
</gene>
<accession>L1IGD9</accession>
<dbReference type="PANTHER" id="PTHR45826:SF2">
    <property type="entry name" value="AMINO ACID TRANSPORTER"/>
    <property type="match status" value="1"/>
</dbReference>
<dbReference type="EMBL" id="JH993095">
    <property type="protein sequence ID" value="EKX35162.1"/>
    <property type="molecule type" value="Genomic_DNA"/>
</dbReference>
<dbReference type="KEGG" id="gtt:GUITHDRAFT_146664"/>
<dbReference type="STRING" id="905079.L1IGD9"/>
<keyword evidence="3" id="KW-1003">Cell membrane</keyword>
<feature type="transmembrane region" description="Helical" evidence="4">
    <location>
        <begin position="47"/>
        <end position="68"/>
    </location>
</feature>
<dbReference type="Proteomes" id="UP000011087">
    <property type="component" value="Unassembled WGS sequence"/>
</dbReference>
<dbReference type="EnsemblProtists" id="EKX35162">
    <property type="protein sequence ID" value="EKX35162"/>
    <property type="gene ID" value="GUITHDRAFT_146664"/>
</dbReference>
<protein>
    <submittedName>
        <fullName evidence="5 6">Uncharacterized protein</fullName>
    </submittedName>
</protein>
<feature type="transmembrane region" description="Helical" evidence="4">
    <location>
        <begin position="74"/>
        <end position="97"/>
    </location>
</feature>
<dbReference type="OrthoDB" id="5982228at2759"/>
<dbReference type="PaxDb" id="55529-EKX35162"/>
<reference evidence="5 7" key="1">
    <citation type="journal article" date="2012" name="Nature">
        <title>Algal genomes reveal evolutionary mosaicism and the fate of nucleomorphs.</title>
        <authorList>
            <consortium name="DOE Joint Genome Institute"/>
            <person name="Curtis B.A."/>
            <person name="Tanifuji G."/>
            <person name="Burki F."/>
            <person name="Gruber A."/>
            <person name="Irimia M."/>
            <person name="Maruyama S."/>
            <person name="Arias M.C."/>
            <person name="Ball S.G."/>
            <person name="Gile G.H."/>
            <person name="Hirakawa Y."/>
            <person name="Hopkins J.F."/>
            <person name="Kuo A."/>
            <person name="Rensing S.A."/>
            <person name="Schmutz J."/>
            <person name="Symeonidi A."/>
            <person name="Elias M."/>
            <person name="Eveleigh R.J."/>
            <person name="Herman E.K."/>
            <person name="Klute M.J."/>
            <person name="Nakayama T."/>
            <person name="Obornik M."/>
            <person name="Reyes-Prieto A."/>
            <person name="Armbrust E.V."/>
            <person name="Aves S.J."/>
            <person name="Beiko R.G."/>
            <person name="Coutinho P."/>
            <person name="Dacks J.B."/>
            <person name="Durnford D.G."/>
            <person name="Fast N.M."/>
            <person name="Green B.R."/>
            <person name="Grisdale C.J."/>
            <person name="Hempel F."/>
            <person name="Henrissat B."/>
            <person name="Hoppner M.P."/>
            <person name="Ishida K."/>
            <person name="Kim E."/>
            <person name="Koreny L."/>
            <person name="Kroth P.G."/>
            <person name="Liu Y."/>
            <person name="Malik S.B."/>
            <person name="Maier U.G."/>
            <person name="McRose D."/>
            <person name="Mock T."/>
            <person name="Neilson J.A."/>
            <person name="Onodera N.T."/>
            <person name="Poole A.M."/>
            <person name="Pritham E.J."/>
            <person name="Richards T.A."/>
            <person name="Rocap G."/>
            <person name="Roy S.W."/>
            <person name="Sarai C."/>
            <person name="Schaack S."/>
            <person name="Shirato S."/>
            <person name="Slamovits C.H."/>
            <person name="Spencer D.F."/>
            <person name="Suzuki S."/>
            <person name="Worden A.Z."/>
            <person name="Zauner S."/>
            <person name="Barry K."/>
            <person name="Bell C."/>
            <person name="Bharti A.K."/>
            <person name="Crow J.A."/>
            <person name="Grimwood J."/>
            <person name="Kramer R."/>
            <person name="Lindquist E."/>
            <person name="Lucas S."/>
            <person name="Salamov A."/>
            <person name="McFadden G.I."/>
            <person name="Lane C.E."/>
            <person name="Keeling P.J."/>
            <person name="Gray M.W."/>
            <person name="Grigoriev I.V."/>
            <person name="Archibald J.M."/>
        </authorList>
    </citation>
    <scope>NUCLEOTIDE SEQUENCE</scope>
    <source>
        <strain evidence="5 7">CCMP2712</strain>
    </source>
</reference>
<evidence type="ECO:0000256" key="2">
    <source>
        <dbReference type="ARBA" id="ARBA00022448"/>
    </source>
</evidence>
<dbReference type="GO" id="GO:0005886">
    <property type="term" value="C:plasma membrane"/>
    <property type="evidence" value="ECO:0007669"/>
    <property type="project" value="UniProtKB-SubCell"/>
</dbReference>
<reference evidence="6" key="3">
    <citation type="submission" date="2016-03" db="UniProtKB">
        <authorList>
            <consortium name="EnsemblProtists"/>
        </authorList>
    </citation>
    <scope>IDENTIFICATION</scope>
</reference>
<keyword evidence="4" id="KW-1133">Transmembrane helix</keyword>
<evidence type="ECO:0000313" key="7">
    <source>
        <dbReference type="Proteomes" id="UP000011087"/>
    </source>
</evidence>
<dbReference type="RefSeq" id="XP_005822142.1">
    <property type="nucleotide sequence ID" value="XM_005822085.1"/>
</dbReference>
<organism evidence="5">
    <name type="scientific">Guillardia theta (strain CCMP2712)</name>
    <name type="common">Cryptophyte</name>
    <dbReference type="NCBI Taxonomy" id="905079"/>
    <lineage>
        <taxon>Eukaryota</taxon>
        <taxon>Cryptophyceae</taxon>
        <taxon>Pyrenomonadales</taxon>
        <taxon>Geminigeraceae</taxon>
        <taxon>Guillardia</taxon>
    </lineage>
</organism>
<evidence type="ECO:0000313" key="6">
    <source>
        <dbReference type="EnsemblProtists" id="EKX35162"/>
    </source>
</evidence>
<keyword evidence="7" id="KW-1185">Reference proteome</keyword>
<keyword evidence="4" id="KW-0812">Transmembrane</keyword>
<comment type="subcellular location">
    <subcellularLocation>
        <location evidence="1">Cell membrane</location>
        <topology evidence="1">Multi-pass membrane protein</topology>
    </subcellularLocation>
</comment>
<dbReference type="AlphaFoldDB" id="L1IGD9"/>
<feature type="transmembrane region" description="Helical" evidence="4">
    <location>
        <begin position="15"/>
        <end position="35"/>
    </location>
</feature>
<feature type="non-terminal residue" evidence="5">
    <location>
        <position position="1"/>
    </location>
</feature>
<keyword evidence="2" id="KW-0813">Transport</keyword>
<dbReference type="GO" id="GO:0022857">
    <property type="term" value="F:transmembrane transporter activity"/>
    <property type="evidence" value="ECO:0007669"/>
    <property type="project" value="InterPro"/>
</dbReference>
<proteinExistence type="predicted"/>
<name>L1IGD9_GUITC</name>
<reference evidence="7" key="2">
    <citation type="submission" date="2012-11" db="EMBL/GenBank/DDBJ databases">
        <authorList>
            <person name="Kuo A."/>
            <person name="Curtis B.A."/>
            <person name="Tanifuji G."/>
            <person name="Burki F."/>
            <person name="Gruber A."/>
            <person name="Irimia M."/>
            <person name="Maruyama S."/>
            <person name="Arias M.C."/>
            <person name="Ball S.G."/>
            <person name="Gile G.H."/>
            <person name="Hirakawa Y."/>
            <person name="Hopkins J.F."/>
            <person name="Rensing S.A."/>
            <person name="Schmutz J."/>
            <person name="Symeonidi A."/>
            <person name="Elias M."/>
            <person name="Eveleigh R.J."/>
            <person name="Herman E.K."/>
            <person name="Klute M.J."/>
            <person name="Nakayama T."/>
            <person name="Obornik M."/>
            <person name="Reyes-Prieto A."/>
            <person name="Armbrust E.V."/>
            <person name="Aves S.J."/>
            <person name="Beiko R.G."/>
            <person name="Coutinho P."/>
            <person name="Dacks J.B."/>
            <person name="Durnford D.G."/>
            <person name="Fast N.M."/>
            <person name="Green B.R."/>
            <person name="Grisdale C."/>
            <person name="Hempe F."/>
            <person name="Henrissat B."/>
            <person name="Hoppner M.P."/>
            <person name="Ishida K.-I."/>
            <person name="Kim E."/>
            <person name="Koreny L."/>
            <person name="Kroth P.G."/>
            <person name="Liu Y."/>
            <person name="Malik S.-B."/>
            <person name="Maier U.G."/>
            <person name="McRose D."/>
            <person name="Mock T."/>
            <person name="Neilson J.A."/>
            <person name="Onodera N.T."/>
            <person name="Poole A.M."/>
            <person name="Pritham E.J."/>
            <person name="Richards T.A."/>
            <person name="Rocap G."/>
            <person name="Roy S.W."/>
            <person name="Sarai C."/>
            <person name="Schaack S."/>
            <person name="Shirato S."/>
            <person name="Slamovits C.H."/>
            <person name="Spencer D.F."/>
            <person name="Suzuki S."/>
            <person name="Worden A.Z."/>
            <person name="Zauner S."/>
            <person name="Barry K."/>
            <person name="Bell C."/>
            <person name="Bharti A.K."/>
            <person name="Crow J.A."/>
            <person name="Grimwood J."/>
            <person name="Kramer R."/>
            <person name="Lindquist E."/>
            <person name="Lucas S."/>
            <person name="Salamov A."/>
            <person name="McFadden G.I."/>
            <person name="Lane C.E."/>
            <person name="Keeling P.J."/>
            <person name="Gray M.W."/>
            <person name="Grigoriev I.V."/>
            <person name="Archibald J.M."/>
        </authorList>
    </citation>
    <scope>NUCLEOTIDE SEQUENCE</scope>
    <source>
        <strain evidence="7">CCMP2712</strain>
    </source>
</reference>
<dbReference type="PANTHER" id="PTHR45826">
    <property type="entry name" value="POLYAMINE TRANSPORTER PUT1"/>
    <property type="match status" value="1"/>
</dbReference>
<evidence type="ECO:0000256" key="1">
    <source>
        <dbReference type="ARBA" id="ARBA00004651"/>
    </source>
</evidence>